<organism evidence="1 2">
    <name type="scientific">Caenorhabditis angaria</name>
    <dbReference type="NCBI Taxonomy" id="860376"/>
    <lineage>
        <taxon>Eukaryota</taxon>
        <taxon>Metazoa</taxon>
        <taxon>Ecdysozoa</taxon>
        <taxon>Nematoda</taxon>
        <taxon>Chromadorea</taxon>
        <taxon>Rhabditida</taxon>
        <taxon>Rhabditina</taxon>
        <taxon>Rhabditomorpha</taxon>
        <taxon>Rhabditoidea</taxon>
        <taxon>Rhabditidae</taxon>
        <taxon>Peloderinae</taxon>
        <taxon>Caenorhabditis</taxon>
    </lineage>
</organism>
<keyword evidence="2" id="KW-1185">Reference proteome</keyword>
<dbReference type="EMBL" id="CANHGI010000004">
    <property type="protein sequence ID" value="CAI5448051.1"/>
    <property type="molecule type" value="Genomic_DNA"/>
</dbReference>
<sequence length="216" mass="24560">MFLMKKPTKFEILIAQQISKQFGAKNLNSKIFSQPTFSRYHAEKVDDSIVLKKNIGLVEEIARDNEETECVVEPNAKSDWDQHAKRYGLLSTINEFQKSILTNKKSKSTEDAIRLLLDTYAELGIEDKTFSEISEESQKNMFGGLEYIWSKDLLSISKKRAHLEMLNSLCETKQNLPEYLITRITSTANRFSTSITTSVIVCMGISNAPRSLCSKC</sequence>
<reference evidence="1" key="1">
    <citation type="submission" date="2022-11" db="EMBL/GenBank/DDBJ databases">
        <authorList>
            <person name="Kikuchi T."/>
        </authorList>
    </citation>
    <scope>NUCLEOTIDE SEQUENCE</scope>
    <source>
        <strain evidence="1">PS1010</strain>
    </source>
</reference>
<dbReference type="AlphaFoldDB" id="A0A9P1INW8"/>
<evidence type="ECO:0000313" key="2">
    <source>
        <dbReference type="Proteomes" id="UP001152747"/>
    </source>
</evidence>
<gene>
    <name evidence="1" type="ORF">CAMP_LOCUS10688</name>
</gene>
<dbReference type="Proteomes" id="UP001152747">
    <property type="component" value="Unassembled WGS sequence"/>
</dbReference>
<proteinExistence type="predicted"/>
<name>A0A9P1INW8_9PELO</name>
<protein>
    <submittedName>
        <fullName evidence="1">Uncharacterized protein</fullName>
    </submittedName>
</protein>
<evidence type="ECO:0000313" key="1">
    <source>
        <dbReference type="EMBL" id="CAI5448051.1"/>
    </source>
</evidence>
<comment type="caution">
    <text evidence="1">The sequence shown here is derived from an EMBL/GenBank/DDBJ whole genome shotgun (WGS) entry which is preliminary data.</text>
</comment>
<accession>A0A9P1INW8</accession>